<comment type="caution">
    <text evidence="1">The sequence shown here is derived from an EMBL/GenBank/DDBJ whole genome shotgun (WGS) entry which is preliminary data.</text>
</comment>
<name>A0ACB9YYU5_9PEZI</name>
<protein>
    <submittedName>
        <fullName evidence="1">Male sterility protein-domain-containing protein</fullName>
    </submittedName>
</protein>
<gene>
    <name evidence="1" type="ORF">F4820DRAFT_329720</name>
</gene>
<accession>A0ACB9YYU5</accession>
<dbReference type="Proteomes" id="UP001497700">
    <property type="component" value="Unassembled WGS sequence"/>
</dbReference>
<keyword evidence="2" id="KW-1185">Reference proteome</keyword>
<organism evidence="1 2">
    <name type="scientific">Hypoxylon rubiginosum</name>
    <dbReference type="NCBI Taxonomy" id="110542"/>
    <lineage>
        <taxon>Eukaryota</taxon>
        <taxon>Fungi</taxon>
        <taxon>Dikarya</taxon>
        <taxon>Ascomycota</taxon>
        <taxon>Pezizomycotina</taxon>
        <taxon>Sordariomycetes</taxon>
        <taxon>Xylariomycetidae</taxon>
        <taxon>Xylariales</taxon>
        <taxon>Hypoxylaceae</taxon>
        <taxon>Hypoxylon</taxon>
    </lineage>
</organism>
<dbReference type="EMBL" id="MU393484">
    <property type="protein sequence ID" value="KAI4864548.1"/>
    <property type="molecule type" value="Genomic_DNA"/>
</dbReference>
<sequence length="548" mass="60293">MLPATMVHVPKLPTTVSGKLDRQAAASLPLGGSVPSNATDNDKIDPNPSMQRLSDIWREILPYNAFGPDGCILPDTDFFHVGGNSLLILQLRAKIEADLGARVSFQRLFESSTLAAMAREIEDHITRFQGDIRAVTDIDWDNETELPGCLSNLGEGELVLPQVRARSQGIVVLLTRSTGHLGCALLRALVADPNVKRVHCLAVRNISTRVDLAVSQNTEKISLHQGDLLLPRLGLTEHDADSLMSDVDVIIHNGADTSYMKTYPTLRRSNVQSTKQLVEMSVRCRRMVPIHFVSTISVGSIAATASAGEHFKLSPTSVAQYEPIPEASPGPSLGRGYIASKWASEVFLERLSRRFKPAWPVYIHRPSLIMPDGDAEPGRELIHNIRHYSSLMRAAPIIDSEEGRSVVDLIPLRTVVEAMVNAVWESLASTSSLPRDSTADGEQNHYLPTQIDRQGASLATEMIEVSDGVHFPHHIGGVELRMNEARSGDLHDDDGVDGREKQSSLEYQEKQDWFQMLGIGEWARRAGELGMHPLLVALMQSLESDKKT</sequence>
<proteinExistence type="predicted"/>
<evidence type="ECO:0000313" key="2">
    <source>
        <dbReference type="Proteomes" id="UP001497700"/>
    </source>
</evidence>
<evidence type="ECO:0000313" key="1">
    <source>
        <dbReference type="EMBL" id="KAI4864548.1"/>
    </source>
</evidence>
<reference evidence="1 2" key="1">
    <citation type="journal article" date="2022" name="New Phytol.">
        <title>Ecological generalism drives hyperdiversity of secondary metabolite gene clusters in xylarialean endophytes.</title>
        <authorList>
            <person name="Franco M.E.E."/>
            <person name="Wisecaver J.H."/>
            <person name="Arnold A.E."/>
            <person name="Ju Y.M."/>
            <person name="Slot J.C."/>
            <person name="Ahrendt S."/>
            <person name="Moore L.P."/>
            <person name="Eastman K.E."/>
            <person name="Scott K."/>
            <person name="Konkel Z."/>
            <person name="Mondo S.J."/>
            <person name="Kuo A."/>
            <person name="Hayes R.D."/>
            <person name="Haridas S."/>
            <person name="Andreopoulos B."/>
            <person name="Riley R."/>
            <person name="LaButti K."/>
            <person name="Pangilinan J."/>
            <person name="Lipzen A."/>
            <person name="Amirebrahimi M."/>
            <person name="Yan J."/>
            <person name="Adam C."/>
            <person name="Keymanesh K."/>
            <person name="Ng V."/>
            <person name="Louie K."/>
            <person name="Northen T."/>
            <person name="Drula E."/>
            <person name="Henrissat B."/>
            <person name="Hsieh H.M."/>
            <person name="Youens-Clark K."/>
            <person name="Lutzoni F."/>
            <person name="Miadlikowska J."/>
            <person name="Eastwood D.C."/>
            <person name="Hamelin R.C."/>
            <person name="Grigoriev I.V."/>
            <person name="U'Ren J.M."/>
        </authorList>
    </citation>
    <scope>NUCLEOTIDE SEQUENCE [LARGE SCALE GENOMIC DNA]</scope>
    <source>
        <strain evidence="1 2">CBS 119005</strain>
    </source>
</reference>